<dbReference type="CDD" id="cd13571">
    <property type="entry name" value="PBP2_PnhD_1"/>
    <property type="match status" value="1"/>
</dbReference>
<dbReference type="EMBL" id="VSSQ01057412">
    <property type="protein sequence ID" value="MPN11213.1"/>
    <property type="molecule type" value="Genomic_DNA"/>
</dbReference>
<dbReference type="Pfam" id="PF12974">
    <property type="entry name" value="Phosphonate-bd"/>
    <property type="match status" value="1"/>
</dbReference>
<dbReference type="AlphaFoldDB" id="A0A645FFR7"/>
<sequence length="230" mass="26207">MGRPAVLIQRKTYEEVNMLMSNGDADLAFMSTGAFCAYRGLTEIELLSMVEHEQTTLYKAQIIVHKDSDLYSFQDLKGHTFAFTDPLSYSGHMAIIEHLKPQNIRPEQYFSRYIYTYSHDKSIWAVATKAVEAASLDSMIFDYAQVRTPELTANLRTISYIGPLPTGPVVINKNLSAQQKENLRNIFHTMHEDPEMKPVLKGLLIDRFVLPNPELYRPLQKIYDQAGGLT</sequence>
<evidence type="ECO:0000313" key="1">
    <source>
        <dbReference type="EMBL" id="MPN11213.1"/>
    </source>
</evidence>
<name>A0A645FFR7_9ZZZZ</name>
<dbReference type="SUPFAM" id="SSF53850">
    <property type="entry name" value="Periplasmic binding protein-like II"/>
    <property type="match status" value="1"/>
</dbReference>
<accession>A0A645FFR7</accession>
<gene>
    <name evidence="1" type="primary">ptxB_2</name>
    <name evidence="1" type="ORF">SDC9_158514</name>
</gene>
<proteinExistence type="predicted"/>
<reference evidence="1" key="1">
    <citation type="submission" date="2019-08" db="EMBL/GenBank/DDBJ databases">
        <authorList>
            <person name="Kucharzyk K."/>
            <person name="Murdoch R.W."/>
            <person name="Higgins S."/>
            <person name="Loffler F."/>
        </authorList>
    </citation>
    <scope>NUCLEOTIDE SEQUENCE</scope>
</reference>
<comment type="caution">
    <text evidence="1">The sequence shown here is derived from an EMBL/GenBank/DDBJ whole genome shotgun (WGS) entry which is preliminary data.</text>
</comment>
<dbReference type="Gene3D" id="3.40.190.10">
    <property type="entry name" value="Periplasmic binding protein-like II"/>
    <property type="match status" value="2"/>
</dbReference>
<dbReference type="PANTHER" id="PTHR35841:SF1">
    <property type="entry name" value="PHOSPHONATES-BINDING PERIPLASMIC PROTEIN"/>
    <property type="match status" value="1"/>
</dbReference>
<protein>
    <submittedName>
        <fullName evidence="1">Putative phosphite transport system-binding protein PtxB</fullName>
    </submittedName>
</protein>
<organism evidence="1">
    <name type="scientific">bioreactor metagenome</name>
    <dbReference type="NCBI Taxonomy" id="1076179"/>
    <lineage>
        <taxon>unclassified sequences</taxon>
        <taxon>metagenomes</taxon>
        <taxon>ecological metagenomes</taxon>
    </lineage>
</organism>
<dbReference type="PANTHER" id="PTHR35841">
    <property type="entry name" value="PHOSPHONATES-BINDING PERIPLASMIC PROTEIN"/>
    <property type="match status" value="1"/>
</dbReference>